<sequence length="77" mass="8440">MNTVTTVDDFVQLIADGLGLPVTAEDVDRDLDQIAGWDSLHLLWLVTALERQTGRSVPMVELLRARSLGEIYAAVTS</sequence>
<dbReference type="InterPro" id="IPR036736">
    <property type="entry name" value="ACP-like_sf"/>
</dbReference>
<dbReference type="Gene3D" id="1.10.1200.10">
    <property type="entry name" value="ACP-like"/>
    <property type="match status" value="1"/>
</dbReference>
<organism evidence="2 3">
    <name type="scientific">Actinocrinis puniceicyclus</name>
    <dbReference type="NCBI Taxonomy" id="977794"/>
    <lineage>
        <taxon>Bacteria</taxon>
        <taxon>Bacillati</taxon>
        <taxon>Actinomycetota</taxon>
        <taxon>Actinomycetes</taxon>
        <taxon>Catenulisporales</taxon>
        <taxon>Actinospicaceae</taxon>
        <taxon>Actinocrinis</taxon>
    </lineage>
</organism>
<dbReference type="InterPro" id="IPR009081">
    <property type="entry name" value="PP-bd_ACP"/>
</dbReference>
<evidence type="ECO:0000259" key="1">
    <source>
        <dbReference type="PROSITE" id="PS50075"/>
    </source>
</evidence>
<name>A0A8J8BCM8_9ACTN</name>
<keyword evidence="3" id="KW-1185">Reference proteome</keyword>
<evidence type="ECO:0000313" key="2">
    <source>
        <dbReference type="EMBL" id="MBS2963685.1"/>
    </source>
</evidence>
<comment type="caution">
    <text evidence="2">The sequence shown here is derived from an EMBL/GenBank/DDBJ whole genome shotgun (WGS) entry which is preliminary data.</text>
</comment>
<dbReference type="Proteomes" id="UP000677913">
    <property type="component" value="Unassembled WGS sequence"/>
</dbReference>
<gene>
    <name evidence="2" type="ORF">KGA66_11540</name>
</gene>
<dbReference type="SUPFAM" id="SSF47336">
    <property type="entry name" value="ACP-like"/>
    <property type="match status" value="1"/>
</dbReference>
<feature type="domain" description="Carrier" evidence="1">
    <location>
        <begin position="1"/>
        <end position="77"/>
    </location>
</feature>
<reference evidence="2" key="1">
    <citation type="submission" date="2021-04" db="EMBL/GenBank/DDBJ databases">
        <title>Genome based classification of Actinospica acidithermotolerans sp. nov., an actinobacterium isolated from an Indonesian hot spring.</title>
        <authorList>
            <person name="Kusuma A.B."/>
            <person name="Putra K.E."/>
            <person name="Nafisah S."/>
            <person name="Loh J."/>
            <person name="Nouioui I."/>
            <person name="Goodfellow M."/>
        </authorList>
    </citation>
    <scope>NUCLEOTIDE SEQUENCE</scope>
    <source>
        <strain evidence="2">DSM 45618</strain>
    </source>
</reference>
<proteinExistence type="predicted"/>
<dbReference type="EMBL" id="JAGSXH010000032">
    <property type="protein sequence ID" value="MBS2963685.1"/>
    <property type="molecule type" value="Genomic_DNA"/>
</dbReference>
<dbReference type="AlphaFoldDB" id="A0A8J8BCM8"/>
<accession>A0A8J8BCM8</accession>
<protein>
    <submittedName>
        <fullName evidence="2">Acyl carrier protein</fullName>
    </submittedName>
</protein>
<evidence type="ECO:0000313" key="3">
    <source>
        <dbReference type="Proteomes" id="UP000677913"/>
    </source>
</evidence>
<dbReference type="Pfam" id="PF00550">
    <property type="entry name" value="PP-binding"/>
    <property type="match status" value="1"/>
</dbReference>
<dbReference type="PROSITE" id="PS50075">
    <property type="entry name" value="CARRIER"/>
    <property type="match status" value="1"/>
</dbReference>